<dbReference type="Proteomes" id="UP000000814">
    <property type="component" value="Chromosome"/>
</dbReference>
<dbReference type="AlphaFoldDB" id="Q97JZ3"/>
<accession>Q97JZ3</accession>
<gene>
    <name evidence="1" type="ordered locus">CA_C1129</name>
</gene>
<reference evidence="1 2" key="1">
    <citation type="journal article" date="2001" name="J. Bacteriol.">
        <title>Genome sequence and comparative analysis of the solvent-producing bacterium Clostridium acetobutylicum.</title>
        <authorList>
            <person name="Nolling J."/>
            <person name="Breton G."/>
            <person name="Omelchenko M.V."/>
            <person name="Makarova K.S."/>
            <person name="Zeng Q."/>
            <person name="Gibson R."/>
            <person name="Lee H.M."/>
            <person name="Dubois J."/>
            <person name="Qiu D."/>
            <person name="Hitti J."/>
            <person name="Wolf Y.I."/>
            <person name="Tatusov R.L."/>
            <person name="Sabathe F."/>
            <person name="Doucette-Stamm L."/>
            <person name="Soucaille P."/>
            <person name="Daly M.J."/>
            <person name="Bennett G.N."/>
            <person name="Koonin E.V."/>
            <person name="Smith D.R."/>
        </authorList>
    </citation>
    <scope>NUCLEOTIDE SEQUENCE [LARGE SCALE GENOMIC DNA]</scope>
    <source>
        <strain evidence="2">ATCC 824 / DSM 792 / JCM 1419 / LMG 5710 / VKM B-1787</strain>
    </source>
</reference>
<dbReference type="PIR" id="C97039">
    <property type="entry name" value="C97039"/>
</dbReference>
<proteinExistence type="predicted"/>
<organism evidence="1 2">
    <name type="scientific">Clostridium acetobutylicum (strain ATCC 824 / DSM 792 / JCM 1419 / IAM 19013 / LMG 5710 / NBRC 13948 / NRRL B-527 / VKM B-1787 / 2291 / W)</name>
    <dbReference type="NCBI Taxonomy" id="272562"/>
    <lineage>
        <taxon>Bacteria</taxon>
        <taxon>Bacillati</taxon>
        <taxon>Bacillota</taxon>
        <taxon>Clostridia</taxon>
        <taxon>Eubacteriales</taxon>
        <taxon>Clostridiaceae</taxon>
        <taxon>Clostridium</taxon>
    </lineage>
</organism>
<sequence>MANTEKKIKVKNSTKHDVGIKFLDGIRSMNIKPNVVVSLKEEDLDYLNAVSTIFLGKSLEILDKDKKNEIFGDNTNQKMSLSPVEIKKIFDMSLTDMKKELDNITEDELKFTIWDTAKEVVENLTASKIKYLSTFCNRDVEELNISSKNNSAKEEK</sequence>
<dbReference type="KEGG" id="cac:CA_C1129"/>
<protein>
    <submittedName>
        <fullName evidence="1">Uncharacterized protein</fullName>
    </submittedName>
</protein>
<name>Q97JZ3_CLOAB</name>
<evidence type="ECO:0000313" key="1">
    <source>
        <dbReference type="EMBL" id="AAK79102.1"/>
    </source>
</evidence>
<dbReference type="GeneID" id="44997639"/>
<dbReference type="STRING" id="272562.CA_C1129"/>
<keyword evidence="2" id="KW-1185">Reference proteome</keyword>
<dbReference type="RefSeq" id="WP_010964443.1">
    <property type="nucleotide sequence ID" value="NC_003030.1"/>
</dbReference>
<dbReference type="EMBL" id="AE001437">
    <property type="protein sequence ID" value="AAK79102.1"/>
    <property type="molecule type" value="Genomic_DNA"/>
</dbReference>
<dbReference type="PATRIC" id="fig|272562.8.peg.1336"/>
<evidence type="ECO:0000313" key="2">
    <source>
        <dbReference type="Proteomes" id="UP000000814"/>
    </source>
</evidence>
<dbReference type="HOGENOM" id="CLU_1683462_0_0_9"/>